<protein>
    <recommendedName>
        <fullName evidence="5">Myelin-associated oligodendrocyte basic protein</fullName>
    </recommendedName>
</protein>
<dbReference type="Pfam" id="PF07466">
    <property type="entry name" value="DUF1517"/>
    <property type="match status" value="1"/>
</dbReference>
<gene>
    <name evidence="3" type="ORF">D0Y65_052453</name>
</gene>
<evidence type="ECO:0000256" key="2">
    <source>
        <dbReference type="SAM" id="Phobius"/>
    </source>
</evidence>
<dbReference type="GO" id="GO:0009507">
    <property type="term" value="C:chloroplast"/>
    <property type="evidence" value="ECO:0007669"/>
    <property type="project" value="TreeGrafter"/>
</dbReference>
<organism evidence="3 4">
    <name type="scientific">Glycine soja</name>
    <name type="common">Wild soybean</name>
    <dbReference type="NCBI Taxonomy" id="3848"/>
    <lineage>
        <taxon>Eukaryota</taxon>
        <taxon>Viridiplantae</taxon>
        <taxon>Streptophyta</taxon>
        <taxon>Embryophyta</taxon>
        <taxon>Tracheophyta</taxon>
        <taxon>Spermatophyta</taxon>
        <taxon>Magnoliopsida</taxon>
        <taxon>eudicotyledons</taxon>
        <taxon>Gunneridae</taxon>
        <taxon>Pentapetalae</taxon>
        <taxon>rosids</taxon>
        <taxon>fabids</taxon>
        <taxon>Fabales</taxon>
        <taxon>Fabaceae</taxon>
        <taxon>Papilionoideae</taxon>
        <taxon>50 kb inversion clade</taxon>
        <taxon>NPAAA clade</taxon>
        <taxon>indigoferoid/millettioid clade</taxon>
        <taxon>Phaseoleae</taxon>
        <taxon>Glycine</taxon>
        <taxon>Glycine subgen. Soja</taxon>
    </lineage>
</organism>
<dbReference type="InterPro" id="IPR010903">
    <property type="entry name" value="DUF1517"/>
</dbReference>
<dbReference type="PANTHER" id="PTHR33975">
    <property type="entry name" value="MYELIN-ASSOCIATED OLIGODENDROCYTE BASIC PROTEIN"/>
    <property type="match status" value="1"/>
</dbReference>
<comment type="caution">
    <text evidence="3">The sequence shown here is derived from an EMBL/GenBank/DDBJ whole genome shotgun (WGS) entry which is preliminary data.</text>
</comment>
<keyword evidence="2" id="KW-1133">Transmembrane helix</keyword>
<evidence type="ECO:0000256" key="1">
    <source>
        <dbReference type="SAM" id="MobiDB-lite"/>
    </source>
</evidence>
<sequence>MTMSITLLLQANPSHLKWNQLPSLPRRTRPDRFTPIPDSKRRVSSVKCISSSRKPDNTFSLQSPWEVLASTVSNTLKALKKPAIAAVLVGLLLMYDPTCAFAASGGRMGGRSFSSSSSSSRSYSVPRTSSSGFSFSAPYYGPSPFGGVYVGPAVGVGVGAGSSFFLILVGFLAFVLVSGFLSDRSEGSVLTAADKTTVLKLQVGLLGMGRTLQRDLNRIAEVADTSTSEGLHYVLTETTLALLRHPDYCISAYSSVDIKRGIEDGEKRFNQLSIEERGKFDEETLVNVNNIKRQSTRSQRANGFSNEYIVITILAAAEGEHKLPSINGSGDLKEALQKLGSIPSSRLLAVEVLWTPQNENDTLSERELLEDYPLLRPL</sequence>
<dbReference type="PANTHER" id="PTHR33975:SF2">
    <property type="entry name" value="MYELIN-ASSOCIATED OLIGODENDROCYTE BASIC PROTEIN"/>
    <property type="match status" value="1"/>
</dbReference>
<reference evidence="3 4" key="1">
    <citation type="submission" date="2018-09" db="EMBL/GenBank/DDBJ databases">
        <title>A high-quality reference genome of wild soybean provides a powerful tool to mine soybean genomes.</title>
        <authorList>
            <person name="Xie M."/>
            <person name="Chung C.Y.L."/>
            <person name="Li M.-W."/>
            <person name="Wong F.-L."/>
            <person name="Chan T.-F."/>
            <person name="Lam H.-M."/>
        </authorList>
    </citation>
    <scope>NUCLEOTIDE SEQUENCE [LARGE SCALE GENOMIC DNA]</scope>
    <source>
        <strain evidence="4">cv. W05</strain>
        <tissue evidence="3">Hypocotyl of etiolated seedlings</tissue>
    </source>
</reference>
<evidence type="ECO:0008006" key="5">
    <source>
        <dbReference type="Google" id="ProtNLM"/>
    </source>
</evidence>
<dbReference type="AlphaFoldDB" id="A0A445FL37"/>
<dbReference type="Proteomes" id="UP000289340">
    <property type="component" value="Chromosome 19"/>
</dbReference>
<dbReference type="InterPro" id="IPR053023">
    <property type="entry name" value="FLAP_modulator"/>
</dbReference>
<feature type="transmembrane region" description="Helical" evidence="2">
    <location>
        <begin position="153"/>
        <end position="177"/>
    </location>
</feature>
<feature type="compositionally biased region" description="Low complexity" evidence="1">
    <location>
        <begin position="110"/>
        <end position="125"/>
    </location>
</feature>
<proteinExistence type="predicted"/>
<keyword evidence="4" id="KW-1185">Reference proteome</keyword>
<dbReference type="Gramene" id="XM_028362698.1">
    <property type="protein sequence ID" value="XP_028218499.1"/>
    <property type="gene ID" value="LOC114400303"/>
</dbReference>
<evidence type="ECO:0000313" key="4">
    <source>
        <dbReference type="Proteomes" id="UP000289340"/>
    </source>
</evidence>
<keyword evidence="2" id="KW-0472">Membrane</keyword>
<dbReference type="EMBL" id="QZWG01000019">
    <property type="protein sequence ID" value="RZB49534.1"/>
    <property type="molecule type" value="Genomic_DNA"/>
</dbReference>
<keyword evidence="2" id="KW-0812">Transmembrane</keyword>
<name>A0A445FL37_GLYSO</name>
<feature type="region of interest" description="Disordered" evidence="1">
    <location>
        <begin position="106"/>
        <end position="125"/>
    </location>
</feature>
<dbReference type="EMBL" id="QZWG01000019">
    <property type="protein sequence ID" value="RZB49535.1"/>
    <property type="molecule type" value="Genomic_DNA"/>
</dbReference>
<evidence type="ECO:0000313" key="3">
    <source>
        <dbReference type="EMBL" id="RZB49534.1"/>
    </source>
</evidence>
<feature type="transmembrane region" description="Helical" evidence="2">
    <location>
        <begin position="83"/>
        <end position="103"/>
    </location>
</feature>
<accession>A0A445FL37</accession>